<dbReference type="AlphaFoldDB" id="E4YH20"/>
<dbReference type="Gene3D" id="1.20.1280.50">
    <property type="match status" value="1"/>
</dbReference>
<protein>
    <recommendedName>
        <fullName evidence="1">F-box domain-containing protein</fullName>
    </recommendedName>
</protein>
<reference evidence="2" key="1">
    <citation type="journal article" date="2010" name="Science">
        <title>Plasticity of animal genome architecture unmasked by rapid evolution of a pelagic tunicate.</title>
        <authorList>
            <person name="Denoeud F."/>
            <person name="Henriet S."/>
            <person name="Mungpakdee S."/>
            <person name="Aury J.M."/>
            <person name="Da Silva C."/>
            <person name="Brinkmann H."/>
            <person name="Mikhaleva J."/>
            <person name="Olsen L.C."/>
            <person name="Jubin C."/>
            <person name="Canestro C."/>
            <person name="Bouquet J.M."/>
            <person name="Danks G."/>
            <person name="Poulain J."/>
            <person name="Campsteijn C."/>
            <person name="Adamski M."/>
            <person name="Cross I."/>
            <person name="Yadetie F."/>
            <person name="Muffato M."/>
            <person name="Louis A."/>
            <person name="Butcher S."/>
            <person name="Tsagkogeorga G."/>
            <person name="Konrad A."/>
            <person name="Singh S."/>
            <person name="Jensen M.F."/>
            <person name="Cong E.H."/>
            <person name="Eikeseth-Otteraa H."/>
            <person name="Noel B."/>
            <person name="Anthouard V."/>
            <person name="Porcel B.M."/>
            <person name="Kachouri-Lafond R."/>
            <person name="Nishino A."/>
            <person name="Ugolini M."/>
            <person name="Chourrout P."/>
            <person name="Nishida H."/>
            <person name="Aasland R."/>
            <person name="Huzurbazar S."/>
            <person name="Westhof E."/>
            <person name="Delsuc F."/>
            <person name="Lehrach H."/>
            <person name="Reinhardt R."/>
            <person name="Weissenbach J."/>
            <person name="Roy S.W."/>
            <person name="Artiguenave F."/>
            <person name="Postlethwait J.H."/>
            <person name="Manak J.R."/>
            <person name="Thompson E.M."/>
            <person name="Jaillon O."/>
            <person name="Du Pasquier L."/>
            <person name="Boudinot P."/>
            <person name="Liberles D.A."/>
            <person name="Volff J.N."/>
            <person name="Philippe H."/>
            <person name="Lenhard B."/>
            <person name="Roest Crollius H."/>
            <person name="Wincker P."/>
            <person name="Chourrout D."/>
        </authorList>
    </citation>
    <scope>NUCLEOTIDE SEQUENCE [LARGE SCALE GENOMIC DNA]</scope>
</reference>
<gene>
    <name evidence="2" type="ORF">GSOID_T00024831001</name>
</gene>
<evidence type="ECO:0000313" key="2">
    <source>
        <dbReference type="EMBL" id="CBY34794.1"/>
    </source>
</evidence>
<dbReference type="EMBL" id="FN654545">
    <property type="protein sequence ID" value="CBY34794.1"/>
    <property type="molecule type" value="Genomic_DNA"/>
</dbReference>
<name>E4YH20_OIKDI</name>
<accession>E4YH20</accession>
<dbReference type="InterPro" id="IPR036047">
    <property type="entry name" value="F-box-like_dom_sf"/>
</dbReference>
<proteinExistence type="predicted"/>
<dbReference type="InterPro" id="IPR001810">
    <property type="entry name" value="F-box_dom"/>
</dbReference>
<dbReference type="SUPFAM" id="SSF81383">
    <property type="entry name" value="F-box domain"/>
    <property type="match status" value="1"/>
</dbReference>
<dbReference type="PROSITE" id="PS50181">
    <property type="entry name" value="FBOX"/>
    <property type="match status" value="1"/>
</dbReference>
<feature type="domain" description="F-box" evidence="1">
    <location>
        <begin position="95"/>
        <end position="141"/>
    </location>
</feature>
<organism evidence="2">
    <name type="scientific">Oikopleura dioica</name>
    <name type="common">Tunicate</name>
    <dbReference type="NCBI Taxonomy" id="34765"/>
    <lineage>
        <taxon>Eukaryota</taxon>
        <taxon>Metazoa</taxon>
        <taxon>Chordata</taxon>
        <taxon>Tunicata</taxon>
        <taxon>Appendicularia</taxon>
        <taxon>Copelata</taxon>
        <taxon>Oikopleuridae</taxon>
        <taxon>Oikopleura</taxon>
    </lineage>
</organism>
<sequence>MSFHLPKILYTEQKQLPPPLKDYVTLNVTQDEIVIHHIRICAASLRHPQMAGSMNKTHKASMSDFLNYGDLENKIVDWFGQPTLDIVKERAKGNIDFLNRLPEEAKIAILTRLPLEELPKMGLLNKEFAELCKSNELWEKMCEQNGITIDENVRSLGLQIGFKKIFFSNKVEIQRHIRKMKKQSTFITA</sequence>
<evidence type="ECO:0000259" key="1">
    <source>
        <dbReference type="PROSITE" id="PS50181"/>
    </source>
</evidence>
<dbReference type="Proteomes" id="UP000011014">
    <property type="component" value="Unassembled WGS sequence"/>
</dbReference>
<dbReference type="Pfam" id="PF12937">
    <property type="entry name" value="F-box-like"/>
    <property type="match status" value="1"/>
</dbReference>